<name>A0A1W1XG60_9BACT</name>
<dbReference type="InterPro" id="IPR052923">
    <property type="entry name" value="UPF0718"/>
</dbReference>
<dbReference type="NCBIfam" id="NF033936">
    <property type="entry name" value="CuZnOut_SO0444"/>
    <property type="match status" value="1"/>
</dbReference>
<reference evidence="9 10" key="1">
    <citation type="submission" date="2017-04" db="EMBL/GenBank/DDBJ databases">
        <authorList>
            <person name="Afonso C.L."/>
            <person name="Miller P.J."/>
            <person name="Scott M.A."/>
            <person name="Spackman E."/>
            <person name="Goraichik I."/>
            <person name="Dimitrov K.M."/>
            <person name="Suarez D.L."/>
            <person name="Swayne D.E."/>
        </authorList>
    </citation>
    <scope>NUCLEOTIDE SEQUENCE [LARGE SCALE GENOMIC DNA]</scope>
    <source>
        <strain evidence="9 10">DSM 13146</strain>
    </source>
</reference>
<dbReference type="PANTHER" id="PTHR34184:SF4">
    <property type="entry name" value="UPF0718 PROTEIN YCGR"/>
    <property type="match status" value="1"/>
</dbReference>
<keyword evidence="4 8" id="KW-0812">Transmembrane</keyword>
<dbReference type="PANTHER" id="PTHR34184">
    <property type="entry name" value="UPF0718 PROTEIN YCGR"/>
    <property type="match status" value="1"/>
</dbReference>
<sequence>MLESSYLVLFKVLENSWQILVEAAPYILFGLLAAGWVKAFLPEEKVLQHLGGRTTAAVVKASILGIPLPLCSCGVLPVAMDLRKRGAAKGPSAAFLVSVPETGVDSIAITYALLGPVLAVLRPLAALVTATVTGLIVNRLPESATPPTAPFPFAQPNGPAESAPSSSKTGPSFGRRIVDGVHYALFDLLQDLGGWLFAGILISGVIAVVLPQDVSRFLSTHEGWSLVLMLVVGIPIYICASSSTPVAAALILKGLSPGAALVFLLAGPATNTATLTVLARFWGKAVTAVYLLSVGACTLIMGWLTNVLFHTFQLPLAATLLRVQNTTPYPWEIVSGILLLSLYLVPLIASKIRKRLSATRFQPGAGSCSCSSLPGT</sequence>
<dbReference type="GO" id="GO:0005886">
    <property type="term" value="C:plasma membrane"/>
    <property type="evidence" value="ECO:0007669"/>
    <property type="project" value="UniProtKB-SubCell"/>
</dbReference>
<evidence type="ECO:0000256" key="3">
    <source>
        <dbReference type="ARBA" id="ARBA00022475"/>
    </source>
</evidence>
<gene>
    <name evidence="9" type="ORF">SAMN02746041_01605</name>
</gene>
<evidence type="ECO:0000256" key="7">
    <source>
        <dbReference type="SAM" id="MobiDB-lite"/>
    </source>
</evidence>
<evidence type="ECO:0000313" key="10">
    <source>
        <dbReference type="Proteomes" id="UP000192783"/>
    </source>
</evidence>
<keyword evidence="10" id="KW-1185">Reference proteome</keyword>
<dbReference type="AlphaFoldDB" id="A0A1W1XG60"/>
<keyword evidence="3" id="KW-1003">Cell membrane</keyword>
<evidence type="ECO:0000256" key="2">
    <source>
        <dbReference type="ARBA" id="ARBA00006386"/>
    </source>
</evidence>
<feature type="region of interest" description="Disordered" evidence="7">
    <location>
        <begin position="148"/>
        <end position="171"/>
    </location>
</feature>
<dbReference type="Pfam" id="PF03773">
    <property type="entry name" value="ArsP_1"/>
    <property type="match status" value="1"/>
</dbReference>
<organism evidence="9 10">
    <name type="scientific">Desulfacinum hydrothermale DSM 13146</name>
    <dbReference type="NCBI Taxonomy" id="1121390"/>
    <lineage>
        <taxon>Bacteria</taxon>
        <taxon>Pseudomonadati</taxon>
        <taxon>Thermodesulfobacteriota</taxon>
        <taxon>Syntrophobacteria</taxon>
        <taxon>Syntrophobacterales</taxon>
        <taxon>Syntrophobacteraceae</taxon>
        <taxon>Desulfacinum</taxon>
    </lineage>
</organism>
<feature type="transmembrane region" description="Helical" evidence="8">
    <location>
        <begin position="289"/>
        <end position="309"/>
    </location>
</feature>
<evidence type="ECO:0000256" key="5">
    <source>
        <dbReference type="ARBA" id="ARBA00022989"/>
    </source>
</evidence>
<feature type="transmembrane region" description="Helical" evidence="8">
    <location>
        <begin position="329"/>
        <end position="349"/>
    </location>
</feature>
<keyword evidence="6 8" id="KW-0472">Membrane</keyword>
<feature type="transmembrane region" description="Helical" evidence="8">
    <location>
        <begin position="61"/>
        <end position="80"/>
    </location>
</feature>
<evidence type="ECO:0000256" key="4">
    <source>
        <dbReference type="ARBA" id="ARBA00022692"/>
    </source>
</evidence>
<dbReference type="OrthoDB" id="9770315at2"/>
<feature type="transmembrane region" description="Helical" evidence="8">
    <location>
        <begin position="258"/>
        <end position="282"/>
    </location>
</feature>
<evidence type="ECO:0000256" key="6">
    <source>
        <dbReference type="ARBA" id="ARBA00023136"/>
    </source>
</evidence>
<evidence type="ECO:0000256" key="8">
    <source>
        <dbReference type="SAM" id="Phobius"/>
    </source>
</evidence>
<dbReference type="EMBL" id="FWXF01000007">
    <property type="protein sequence ID" value="SMC22965.1"/>
    <property type="molecule type" value="Genomic_DNA"/>
</dbReference>
<evidence type="ECO:0008006" key="11">
    <source>
        <dbReference type="Google" id="ProtNLM"/>
    </source>
</evidence>
<keyword evidence="5 8" id="KW-1133">Transmembrane helix</keyword>
<evidence type="ECO:0000313" key="9">
    <source>
        <dbReference type="EMBL" id="SMC22965.1"/>
    </source>
</evidence>
<comment type="subcellular location">
    <subcellularLocation>
        <location evidence="1">Cell membrane</location>
        <topology evidence="1">Multi-pass membrane protein</topology>
    </subcellularLocation>
</comment>
<accession>A0A1W1XG60</accession>
<evidence type="ECO:0000256" key="1">
    <source>
        <dbReference type="ARBA" id="ARBA00004651"/>
    </source>
</evidence>
<comment type="similarity">
    <text evidence="2">Belongs to the UPF0718 family.</text>
</comment>
<feature type="transmembrane region" description="Helical" evidence="8">
    <location>
        <begin position="20"/>
        <end position="41"/>
    </location>
</feature>
<protein>
    <recommendedName>
        <fullName evidence="11">Permease</fullName>
    </recommendedName>
</protein>
<dbReference type="InterPro" id="IPR005524">
    <property type="entry name" value="DUF318"/>
</dbReference>
<dbReference type="Proteomes" id="UP000192783">
    <property type="component" value="Unassembled WGS sequence"/>
</dbReference>
<feature type="transmembrane region" description="Helical" evidence="8">
    <location>
        <begin position="223"/>
        <end position="252"/>
    </location>
</feature>
<dbReference type="RefSeq" id="WP_084057362.1">
    <property type="nucleotide sequence ID" value="NZ_FWXF01000007.1"/>
</dbReference>
<dbReference type="STRING" id="1121390.SAMN02746041_01605"/>
<feature type="transmembrane region" description="Helical" evidence="8">
    <location>
        <begin position="192"/>
        <end position="211"/>
    </location>
</feature>
<proteinExistence type="inferred from homology"/>